<dbReference type="Pfam" id="PF00781">
    <property type="entry name" value="DAGK_cat"/>
    <property type="match status" value="1"/>
</dbReference>
<dbReference type="InterPro" id="IPR017438">
    <property type="entry name" value="ATP-NAD_kinase_N"/>
</dbReference>
<dbReference type="Proteomes" id="UP000754563">
    <property type="component" value="Unassembled WGS sequence"/>
</dbReference>
<dbReference type="InterPro" id="IPR001206">
    <property type="entry name" value="Diacylglycerol_kinase_cat_dom"/>
</dbReference>
<dbReference type="InterPro" id="IPR016064">
    <property type="entry name" value="NAD/diacylglycerol_kinase_sf"/>
</dbReference>
<keyword evidence="2" id="KW-0808">Transferase</keyword>
<evidence type="ECO:0000313" key="2">
    <source>
        <dbReference type="EMBL" id="MCA9385991.1"/>
    </source>
</evidence>
<dbReference type="EMBL" id="JAGQLH010000065">
    <property type="protein sequence ID" value="MCA9385991.1"/>
    <property type="molecule type" value="Genomic_DNA"/>
</dbReference>
<comment type="caution">
    <text evidence="2">The sequence shown here is derived from an EMBL/GenBank/DDBJ whole genome shotgun (WGS) entry which is preliminary data.</text>
</comment>
<evidence type="ECO:0000259" key="1">
    <source>
        <dbReference type="Pfam" id="PF00781"/>
    </source>
</evidence>
<organism evidence="2 3">
    <name type="scientific">Candidatus Dojkabacteria bacterium</name>
    <dbReference type="NCBI Taxonomy" id="2099670"/>
    <lineage>
        <taxon>Bacteria</taxon>
        <taxon>Candidatus Dojkabacteria</taxon>
    </lineage>
</organism>
<dbReference type="SUPFAM" id="SSF111331">
    <property type="entry name" value="NAD kinase/diacylglycerol kinase-like"/>
    <property type="match status" value="1"/>
</dbReference>
<sequence length="294" mass="33002">MEHSQNSETTLFIINPVSGTKQAVLFETGTLFREHSFFPDIYITKPDLKELKSYIADKNYKTAIIYGGDGTLTEVAKILWNHNPTITILPLPGGTMNVFHKSLKLDSNYLTNLKHFLEGRLNITPRHFLQVNNMLSLLSVSFGHITEAIIQTKRSEKNTLGNAAYFANIIKSFGTNGTNFKLTTNIHTKTVQFKASNILISLYGFDVLGIAKNLLFDSVPEGTFAFVYSDFENTTSQLEPDQSTGPLHAAFLKSVTLKAEEETIINIDDTEHKMKEVNVSIIDDPINFLENLNY</sequence>
<evidence type="ECO:0000313" key="3">
    <source>
        <dbReference type="Proteomes" id="UP000754563"/>
    </source>
</evidence>
<reference evidence="2" key="1">
    <citation type="submission" date="2020-04" db="EMBL/GenBank/DDBJ databases">
        <authorList>
            <person name="Zhang T."/>
        </authorList>
    </citation>
    <scope>NUCLEOTIDE SEQUENCE</scope>
    <source>
        <strain evidence="2">HKST-UBA11</strain>
    </source>
</reference>
<name>A0A955RKP6_9BACT</name>
<keyword evidence="2" id="KW-0418">Kinase</keyword>
<dbReference type="AlphaFoldDB" id="A0A955RKP6"/>
<dbReference type="GO" id="GO:0016301">
    <property type="term" value="F:kinase activity"/>
    <property type="evidence" value="ECO:0007669"/>
    <property type="project" value="UniProtKB-KW"/>
</dbReference>
<reference evidence="2" key="2">
    <citation type="journal article" date="2021" name="Microbiome">
        <title>Successional dynamics and alternative stable states in a saline activated sludge microbial community over 9 years.</title>
        <authorList>
            <person name="Wang Y."/>
            <person name="Ye J."/>
            <person name="Ju F."/>
            <person name="Liu L."/>
            <person name="Boyd J.A."/>
            <person name="Deng Y."/>
            <person name="Parks D.H."/>
            <person name="Jiang X."/>
            <person name="Yin X."/>
            <person name="Woodcroft B.J."/>
            <person name="Tyson G.W."/>
            <person name="Hugenholtz P."/>
            <person name="Polz M.F."/>
            <person name="Zhang T."/>
        </authorList>
    </citation>
    <scope>NUCLEOTIDE SEQUENCE</scope>
    <source>
        <strain evidence="2">HKST-UBA11</strain>
    </source>
</reference>
<gene>
    <name evidence="2" type="ORF">KC717_05075</name>
</gene>
<feature type="domain" description="DAGKc" evidence="1">
    <location>
        <begin position="11"/>
        <end position="120"/>
    </location>
</feature>
<dbReference type="Gene3D" id="3.40.50.10330">
    <property type="entry name" value="Probable inorganic polyphosphate/atp-NAD kinase, domain 1"/>
    <property type="match status" value="1"/>
</dbReference>
<dbReference type="Gene3D" id="2.60.200.40">
    <property type="match status" value="1"/>
</dbReference>
<accession>A0A955RKP6</accession>
<proteinExistence type="predicted"/>
<protein>
    <submittedName>
        <fullName evidence="2">NAD(+)/NADH kinase</fullName>
    </submittedName>
</protein>